<dbReference type="Proteomes" id="UP000753802">
    <property type="component" value="Unassembled WGS sequence"/>
</dbReference>
<evidence type="ECO:0000313" key="6">
    <source>
        <dbReference type="Proteomes" id="UP000753802"/>
    </source>
</evidence>
<dbReference type="PANTHER" id="PTHR23132:SF23">
    <property type="entry name" value="D-ALANINE--D-ALANINE LIGASE B"/>
    <property type="match status" value="1"/>
</dbReference>
<evidence type="ECO:0000259" key="4">
    <source>
        <dbReference type="PROSITE" id="PS50975"/>
    </source>
</evidence>
<gene>
    <name evidence="5" type="ORF">GWC95_19530</name>
</gene>
<comment type="caution">
    <text evidence="5">The sequence shown here is derived from an EMBL/GenBank/DDBJ whole genome shotgun (WGS) entry which is preliminary data.</text>
</comment>
<dbReference type="InterPro" id="IPR011095">
    <property type="entry name" value="Dala_Dala_lig_C"/>
</dbReference>
<comment type="similarity">
    <text evidence="1">Belongs to the D-alanine--D-alanine ligase family.</text>
</comment>
<dbReference type="InterPro" id="IPR013815">
    <property type="entry name" value="ATP_grasp_subdomain_1"/>
</dbReference>
<evidence type="ECO:0000256" key="3">
    <source>
        <dbReference type="PROSITE-ProRule" id="PRU00409"/>
    </source>
</evidence>
<dbReference type="Gene3D" id="3.30.470.20">
    <property type="entry name" value="ATP-grasp fold, B domain"/>
    <property type="match status" value="1"/>
</dbReference>
<dbReference type="EMBL" id="JAACJS010000015">
    <property type="protein sequence ID" value="NCI52125.1"/>
    <property type="molecule type" value="Genomic_DNA"/>
</dbReference>
<keyword evidence="3" id="KW-0067">ATP-binding</keyword>
<keyword evidence="2" id="KW-0436">Ligase</keyword>
<dbReference type="SUPFAM" id="SSF56059">
    <property type="entry name" value="Glutathione synthetase ATP-binding domain-like"/>
    <property type="match status" value="1"/>
</dbReference>
<dbReference type="InterPro" id="IPR011761">
    <property type="entry name" value="ATP-grasp"/>
</dbReference>
<sequence length="394" mass="44229">MPRPAEWIPSVPVAKLKVWVLAPYLVTNDANIDYYYDFSQSIEEYTNTFAELGVNWQWQPVTAGNQEEIIEMICDERNTGNIYPVVFNLCDGDEVNGTPGISVVRLLEKNRLVYTGSDEHFYRITTSKIPMKRAFDRAQVPNAKWRAILSKNEDLTGIIAELGSPLIVKPAVSGGSMGVGVKNVVSTKAELQQQVEQMFDGYRGWNLASGGIVAEAFIDGPEFTTMVVGSAQFPEHCRVLSPVERVFHASLPDTEKFLSFDRLWEIYEEETQMPGEDNFYEYQSPDASLHNALKDISLAAYAATGGTGYTRVDIRMDQFTKKLYVLEVNAQCGLSEDENYTSIGAILRMSGMRFTELVVEIINDAFRRAAIHEQAKPATIHTTVKQQLNHTELK</sequence>
<proteinExistence type="inferred from homology"/>
<dbReference type="Gene3D" id="3.30.1490.20">
    <property type="entry name" value="ATP-grasp fold, A domain"/>
    <property type="match status" value="1"/>
</dbReference>
<evidence type="ECO:0000313" key="5">
    <source>
        <dbReference type="EMBL" id="NCI52125.1"/>
    </source>
</evidence>
<dbReference type="PANTHER" id="PTHR23132">
    <property type="entry name" value="D-ALANINE--D-ALANINE LIGASE"/>
    <property type="match status" value="1"/>
</dbReference>
<keyword evidence="6" id="KW-1185">Reference proteome</keyword>
<name>A0ABW9ZZY6_9BACT</name>
<dbReference type="PROSITE" id="PS50975">
    <property type="entry name" value="ATP_GRASP"/>
    <property type="match status" value="1"/>
</dbReference>
<evidence type="ECO:0000256" key="1">
    <source>
        <dbReference type="ARBA" id="ARBA00010871"/>
    </source>
</evidence>
<evidence type="ECO:0000256" key="2">
    <source>
        <dbReference type="ARBA" id="ARBA00022598"/>
    </source>
</evidence>
<dbReference type="Pfam" id="PF07478">
    <property type="entry name" value="Dala_Dala_lig_C"/>
    <property type="match status" value="1"/>
</dbReference>
<protein>
    <recommendedName>
        <fullName evidence="4">ATP-grasp domain-containing protein</fullName>
    </recommendedName>
</protein>
<dbReference type="RefSeq" id="WP_161820382.1">
    <property type="nucleotide sequence ID" value="NZ_JAACJS010000015.1"/>
</dbReference>
<keyword evidence="3" id="KW-0547">Nucleotide-binding</keyword>
<feature type="domain" description="ATP-grasp" evidence="4">
    <location>
        <begin position="132"/>
        <end position="363"/>
    </location>
</feature>
<reference evidence="5 6" key="1">
    <citation type="submission" date="2020-01" db="EMBL/GenBank/DDBJ databases">
        <title>Genome analysis.</title>
        <authorList>
            <person name="Wu S."/>
            <person name="Wang G."/>
        </authorList>
    </citation>
    <scope>NUCLEOTIDE SEQUENCE [LARGE SCALE GENOMIC DNA]</scope>
    <source>
        <strain evidence="5 6">SYL130</strain>
    </source>
</reference>
<organism evidence="5 6">
    <name type="scientific">Sediminibacterium roseum</name>
    <dbReference type="NCBI Taxonomy" id="1978412"/>
    <lineage>
        <taxon>Bacteria</taxon>
        <taxon>Pseudomonadati</taxon>
        <taxon>Bacteroidota</taxon>
        <taxon>Chitinophagia</taxon>
        <taxon>Chitinophagales</taxon>
        <taxon>Chitinophagaceae</taxon>
        <taxon>Sediminibacterium</taxon>
    </lineage>
</organism>
<accession>A0ABW9ZZY6</accession>